<evidence type="ECO:0008006" key="3">
    <source>
        <dbReference type="Google" id="ProtNLM"/>
    </source>
</evidence>
<keyword evidence="2" id="KW-1185">Reference proteome</keyword>
<sequence>MSSVAAIDANTTYDQTHQQIAAFARRIVYSVCGDADVSCQTTVEFLDDRALESCVVERAGATARAADAGSLIVGVRAIGGKHVWRYIIKDFTPLRRVLNAYAGQKKKDVGCMRLLWKGQVVGFSDTAKQLGIYDGCELGVEWVSVKKPGCLWDDDESTIKQENVVEA</sequence>
<comment type="caution">
    <text evidence="1">The sequence shown here is derived from an EMBL/GenBank/DDBJ whole genome shotgun (WGS) entry which is preliminary data.</text>
</comment>
<organism evidence="1 2">
    <name type="scientific">Cryoendolithus antarcticus</name>
    <dbReference type="NCBI Taxonomy" id="1507870"/>
    <lineage>
        <taxon>Eukaryota</taxon>
        <taxon>Fungi</taxon>
        <taxon>Dikarya</taxon>
        <taxon>Ascomycota</taxon>
        <taxon>Pezizomycotina</taxon>
        <taxon>Dothideomycetes</taxon>
        <taxon>Dothideomycetidae</taxon>
        <taxon>Cladosporiales</taxon>
        <taxon>Cladosporiaceae</taxon>
        <taxon>Cryoendolithus</taxon>
    </lineage>
</organism>
<dbReference type="AlphaFoldDB" id="A0A1V8T856"/>
<accession>A0A1V8T856</accession>
<dbReference type="Proteomes" id="UP000192596">
    <property type="component" value="Unassembled WGS sequence"/>
</dbReference>
<gene>
    <name evidence="1" type="ORF">B0A48_07290</name>
</gene>
<dbReference type="SUPFAM" id="SSF54236">
    <property type="entry name" value="Ubiquitin-like"/>
    <property type="match status" value="1"/>
</dbReference>
<proteinExistence type="predicted"/>
<evidence type="ECO:0000313" key="1">
    <source>
        <dbReference type="EMBL" id="OQO07593.1"/>
    </source>
</evidence>
<dbReference type="InParanoid" id="A0A1V8T856"/>
<protein>
    <recommendedName>
        <fullName evidence="3">Ubiquitin-like domain-containing protein</fullName>
    </recommendedName>
</protein>
<evidence type="ECO:0000313" key="2">
    <source>
        <dbReference type="Proteomes" id="UP000192596"/>
    </source>
</evidence>
<reference evidence="2" key="1">
    <citation type="submission" date="2017-03" db="EMBL/GenBank/DDBJ databases">
        <title>Genomes of endolithic fungi from Antarctica.</title>
        <authorList>
            <person name="Coleine C."/>
            <person name="Masonjones S."/>
            <person name="Stajich J.E."/>
        </authorList>
    </citation>
    <scope>NUCLEOTIDE SEQUENCE [LARGE SCALE GENOMIC DNA]</scope>
    <source>
        <strain evidence="2">CCFEE 5527</strain>
    </source>
</reference>
<dbReference type="InterPro" id="IPR029071">
    <property type="entry name" value="Ubiquitin-like_domsf"/>
</dbReference>
<dbReference type="EMBL" id="NAJO01000014">
    <property type="protein sequence ID" value="OQO07593.1"/>
    <property type="molecule type" value="Genomic_DNA"/>
</dbReference>
<name>A0A1V8T856_9PEZI</name>
<dbReference type="Gene3D" id="3.10.20.90">
    <property type="entry name" value="Phosphatidylinositol 3-kinase Catalytic Subunit, Chain A, domain 1"/>
    <property type="match status" value="1"/>
</dbReference>